<feature type="transmembrane region" description="Helical" evidence="2">
    <location>
        <begin position="41"/>
        <end position="60"/>
    </location>
</feature>
<evidence type="ECO:0000256" key="2">
    <source>
        <dbReference type="SAM" id="Phobius"/>
    </source>
</evidence>
<sequence>MERSRFFTPLLGFSALFVAFNAAFFSVFGLSKLFAGATSSVIMMASSLEFAKLVTAAYLYRYWDNINTIMKTYLLLGVITLILITSGGIFGFLSNAYQGATIDFEKQSTTLIYKEDRLEQLEEDKSYLKDELKQSISALPDNYPTAKRKLREEYNPKVLSINDEILDIKQDISDLKVGMVQTGVDVGPAIYIARAFETDIDTVVKFFIFILIFVFDPLAVSLVVAYNVAIVNRKRWEVYGEKERKGIIDDSFSRYVNHRNDFLPKGVVKTT</sequence>
<protein>
    <recommendedName>
        <fullName evidence="4">DUF4407 domain-containing protein</fullName>
    </recommendedName>
</protein>
<keyword evidence="2" id="KW-0812">Transmembrane</keyword>
<evidence type="ECO:0000313" key="3">
    <source>
        <dbReference type="EMBL" id="SVB26327.1"/>
    </source>
</evidence>
<evidence type="ECO:0008006" key="4">
    <source>
        <dbReference type="Google" id="ProtNLM"/>
    </source>
</evidence>
<reference evidence="3" key="1">
    <citation type="submission" date="2018-05" db="EMBL/GenBank/DDBJ databases">
        <authorList>
            <person name="Lanie J.A."/>
            <person name="Ng W.-L."/>
            <person name="Kazmierczak K.M."/>
            <person name="Andrzejewski T.M."/>
            <person name="Davidsen T.M."/>
            <person name="Wayne K.J."/>
            <person name="Tettelin H."/>
            <person name="Glass J.I."/>
            <person name="Rusch D."/>
            <person name="Podicherti R."/>
            <person name="Tsui H.-C.T."/>
            <person name="Winkler M.E."/>
        </authorList>
    </citation>
    <scope>NUCLEOTIDE SEQUENCE</scope>
</reference>
<keyword evidence="1" id="KW-0175">Coiled coil</keyword>
<feature type="non-terminal residue" evidence="3">
    <location>
        <position position="271"/>
    </location>
</feature>
<feature type="transmembrane region" description="Helical" evidence="2">
    <location>
        <begin position="72"/>
        <end position="93"/>
    </location>
</feature>
<gene>
    <name evidence="3" type="ORF">METZ01_LOCUS179181</name>
</gene>
<name>A0A382CM02_9ZZZZ</name>
<proteinExistence type="predicted"/>
<feature type="coiled-coil region" evidence="1">
    <location>
        <begin position="111"/>
        <end position="138"/>
    </location>
</feature>
<keyword evidence="2" id="KW-1133">Transmembrane helix</keyword>
<dbReference type="AlphaFoldDB" id="A0A382CM02"/>
<dbReference type="EMBL" id="UINC01034849">
    <property type="protein sequence ID" value="SVB26327.1"/>
    <property type="molecule type" value="Genomic_DNA"/>
</dbReference>
<organism evidence="3">
    <name type="scientific">marine metagenome</name>
    <dbReference type="NCBI Taxonomy" id="408172"/>
    <lineage>
        <taxon>unclassified sequences</taxon>
        <taxon>metagenomes</taxon>
        <taxon>ecological metagenomes</taxon>
    </lineage>
</organism>
<accession>A0A382CM02</accession>
<feature type="transmembrane region" description="Helical" evidence="2">
    <location>
        <begin position="206"/>
        <end position="229"/>
    </location>
</feature>
<evidence type="ECO:0000256" key="1">
    <source>
        <dbReference type="SAM" id="Coils"/>
    </source>
</evidence>
<keyword evidence="2" id="KW-0472">Membrane</keyword>